<dbReference type="SUPFAM" id="SSF89155">
    <property type="entry name" value="TorD-like"/>
    <property type="match status" value="1"/>
</dbReference>
<dbReference type="NCBIfam" id="TIGR00684">
    <property type="entry name" value="narJ"/>
    <property type="match status" value="1"/>
</dbReference>
<dbReference type="InterPro" id="IPR036411">
    <property type="entry name" value="TorD-like_sf"/>
</dbReference>
<evidence type="ECO:0000313" key="3">
    <source>
        <dbReference type="EMBL" id="GAA4476569.1"/>
    </source>
</evidence>
<organism evidence="3 4">
    <name type="scientific">Rhodococcus olei</name>
    <dbReference type="NCBI Taxonomy" id="2161675"/>
    <lineage>
        <taxon>Bacteria</taxon>
        <taxon>Bacillati</taxon>
        <taxon>Actinomycetota</taxon>
        <taxon>Actinomycetes</taxon>
        <taxon>Mycobacteriales</taxon>
        <taxon>Nocardiaceae</taxon>
        <taxon>Rhodococcus</taxon>
    </lineage>
</organism>
<name>A0ABP8NZU9_9NOCA</name>
<proteinExistence type="predicted"/>
<accession>A0ABP8NZU9</accession>
<comment type="caution">
    <text evidence="3">The sequence shown here is derived from an EMBL/GenBank/DDBJ whole genome shotgun (WGS) entry which is preliminary data.</text>
</comment>
<keyword evidence="4" id="KW-1185">Reference proteome</keyword>
<sequence>MDQRQRRIVWQSASLLLAYPDDGQGARLTTVTGLLAHLPGELADPLAAVVRDLSRRPVLESAAGYVDTFDLRRRTTLLLTYWTDGDTRNRGAAILDFARAYREAGAEPPAAESADHLAVVLEFAATVDPEVGARLLAANRAAIDVLRERLEESGSPYAAVLGAVAATLPPAGALDRERARSGPPAEAVGLQPFTLTVPPRTSSGGPPPGRRHEGAH</sequence>
<dbReference type="PANTHER" id="PTHR43680:SF2">
    <property type="entry name" value="NITRATE REDUCTASE MOLYBDENUM COFACTOR ASSEMBLY CHAPERONE NARJ"/>
    <property type="match status" value="1"/>
</dbReference>
<dbReference type="EMBL" id="BAABFB010000029">
    <property type="protein sequence ID" value="GAA4476569.1"/>
    <property type="molecule type" value="Genomic_DNA"/>
</dbReference>
<reference evidence="4" key="1">
    <citation type="journal article" date="2019" name="Int. J. Syst. Evol. Microbiol.">
        <title>The Global Catalogue of Microorganisms (GCM) 10K type strain sequencing project: providing services to taxonomists for standard genome sequencing and annotation.</title>
        <authorList>
            <consortium name="The Broad Institute Genomics Platform"/>
            <consortium name="The Broad Institute Genome Sequencing Center for Infectious Disease"/>
            <person name="Wu L."/>
            <person name="Ma J."/>
        </authorList>
    </citation>
    <scope>NUCLEOTIDE SEQUENCE [LARGE SCALE GENOMIC DNA]</scope>
    <source>
        <strain evidence="4">JCM 32206</strain>
    </source>
</reference>
<evidence type="ECO:0000256" key="2">
    <source>
        <dbReference type="SAM" id="MobiDB-lite"/>
    </source>
</evidence>
<gene>
    <name evidence="3" type="primary">narJ_2</name>
    <name evidence="3" type="ORF">GCM10023094_16730</name>
</gene>
<dbReference type="PANTHER" id="PTHR43680">
    <property type="entry name" value="NITRATE REDUCTASE MOLYBDENUM COFACTOR ASSEMBLY CHAPERONE"/>
    <property type="match status" value="1"/>
</dbReference>
<dbReference type="Proteomes" id="UP001501183">
    <property type="component" value="Unassembled WGS sequence"/>
</dbReference>
<evidence type="ECO:0000256" key="1">
    <source>
        <dbReference type="ARBA" id="ARBA00023063"/>
    </source>
</evidence>
<dbReference type="InterPro" id="IPR003765">
    <property type="entry name" value="NO3_reductase_chaperone_NarJ"/>
</dbReference>
<feature type="region of interest" description="Disordered" evidence="2">
    <location>
        <begin position="174"/>
        <end position="216"/>
    </location>
</feature>
<dbReference type="InterPro" id="IPR020945">
    <property type="entry name" value="DMSO/NO3_reduct_chaperone"/>
</dbReference>
<dbReference type="Gene3D" id="1.10.3480.10">
    <property type="entry name" value="TorD-like"/>
    <property type="match status" value="1"/>
</dbReference>
<evidence type="ECO:0000313" key="4">
    <source>
        <dbReference type="Proteomes" id="UP001501183"/>
    </source>
</evidence>
<protein>
    <submittedName>
        <fullName evidence="3">Nitrate reductase molybdenum cofactor assembly chaperone</fullName>
    </submittedName>
</protein>
<dbReference type="Pfam" id="PF02613">
    <property type="entry name" value="Nitrate_red_del"/>
    <property type="match status" value="1"/>
</dbReference>
<keyword evidence="1" id="KW-0534">Nitrate assimilation</keyword>